<evidence type="ECO:0000313" key="8">
    <source>
        <dbReference type="Proteomes" id="UP001357485"/>
    </source>
</evidence>
<feature type="domain" description="AAA+ ATPase" evidence="6">
    <location>
        <begin position="637"/>
        <end position="778"/>
    </location>
</feature>
<dbReference type="InterPro" id="IPR045199">
    <property type="entry name" value="ATAD2-like"/>
</dbReference>
<gene>
    <name evidence="7" type="primary">YTA7</name>
    <name evidence="7" type="ORF">LTR16_000210</name>
</gene>
<dbReference type="InterPro" id="IPR027417">
    <property type="entry name" value="P-loop_NTPase"/>
</dbReference>
<sequence>MASRPKRRRENVDPTASDPEDLDYGAASSPPKPRRSQASKSQASRPKKKQRRSYGDTDEEEDIEDEQSSEGSFRESSVEEEVEVNPLTGRPARRAAKKEVKYEEKSEDDIEDVEQSTEQRDEFRSIPKSKPMKLIVKLNVPSLMRVERKSRSAKPSRRGSTPQAAGTRRSSRIAHDDAQPIIALSDSGRRTQVIRAGTATPEPPPPRATRGSKGVKGLKAPETIVEASQENSMLSHAEAANESEGGSGGLEDAPGDEDEEAHVHDSATSRPASDAQSDAQAIPLLESDAHKTEVVVQDSAHETENDEDDEPVVRGGRQLRTAASKRPATRGSKKKRKLGVDDTSDFEPLGEEAEEENVSSSEDSESPRRKASQKHDTDESSGPGRRSRRIASKTRASQRSRQSGNSDAGSELDPEEVAEEAEELVEERRAKRRKRNVDRLHVPGFSYDDQPKLRSRGNKPDYRILRPDLTAAIEDDEPAPAVTPQRNRRGAAGAYRSLLSTQGPFGGASGPTPLFGGLGGAGAAGDIDSDSSDDDVPPSGLRGTGGVVGMTPTGVAHNNLLAHTHNADHALGKVGGPEKIGNVKDVKLLADADPLGADKTINFGAVGGLDDHINQLKEMVMLPLLYPELFQSFHVTPPRGVLFHGPPGTGKTLLARALAEDVSLQGRKVNFYMRKGADILNKWVGEAEKQLRLLFEEARKSQPSIIFFDEIDGLAPVRSSKQDQIHASIVATLLALMDGMDGRGQVIVIGATNRPDSIDPALRRPGRFDREFYFPLPNKEARLAIIDIHTKGWEPPLQPAFKDQLAELTKGYGGADLRALCTEAALNAVQGTYPQIYSSNKKLIINPSAVKVLSRDFLISVNKMIPSSERSTSSGAAPLTKSVEPLLRKALGEVGRILDEVIPRKRKLTALEEAEYDDREDDMGFERENMQKDFESSRIFRPRVLIRGRQGMGQQYLGAALLNKFDGLFVQSFDLPTLLKDSTRSPEAAVVQLFEEVRRHKPSVIYIPNIDVWYSTLSDSTIRVFTSLLHSLPPTDPVLLLGILETVSETDQPDQAMLRDLFGYSTKNQYHLSRPDELARHEYFGGLIKYIRQSPLDFPDPANRKKRKLAALKVAPAPKAPEGPSKDELKAQRKQDRHTLNLLKREIQPVMDQIKLKYKKFRSPVVDDSIIGYLYDEQNPDFVSTDVPEHQRQQQQQIRPYEIGTDDKGVAGLIEVATNRFFYNLDTVTIEKRLSNGYYKRPRDFAADIRRLAKDAKASGGDLDRMFKANEMVNNVEVDMYNIEASYPVLAEACEQVYGREQERERLRVEKAKQATAQGERVPFVIPNVPPQVSTTMDQSSGPVVLGELIPGRRELQPVTPTRQGHGPSPLSNGFNVSNRSQQQSNGSTIPSRGGVPYDDSEMMMGYQHSAVQPQPNEHSRAGFLRHFATPSGQNTQQRLSQKSALTHMAANSHAHEYQNSASTTTSGQKTGEKSHRSSGPSNEIQSSNGINRGEHPDFSTMQPLIGGSQVPDTQGMSLPAVSFSSVSSLSTLSPIAEVPIHGSADVDVLGGAELNYSSQSLPASQLSQLSQNVMAPPTSKQHINSLLNNPADALPEQLHAGARQPYDPAHDPANAPPPVQSITIDLVQVDHLHRELVRRSSGLSVEQLEQVNAALMDAVWKKKGEWNRMLVVDAIREAFNETLKDVKACEEIRGPSQP</sequence>
<organism evidence="7 8">
    <name type="scientific">Cryomyces antarcticus</name>
    <dbReference type="NCBI Taxonomy" id="329879"/>
    <lineage>
        <taxon>Eukaryota</taxon>
        <taxon>Fungi</taxon>
        <taxon>Dikarya</taxon>
        <taxon>Ascomycota</taxon>
        <taxon>Pezizomycotina</taxon>
        <taxon>Dothideomycetes</taxon>
        <taxon>Dothideomycetes incertae sedis</taxon>
        <taxon>Cryomyces</taxon>
    </lineage>
</organism>
<feature type="region of interest" description="Disordered" evidence="5">
    <location>
        <begin position="502"/>
        <end position="543"/>
    </location>
</feature>
<feature type="region of interest" description="Disordered" evidence="5">
    <location>
        <begin position="1455"/>
        <end position="1514"/>
    </location>
</feature>
<dbReference type="InterPro" id="IPR041569">
    <property type="entry name" value="AAA_lid_3"/>
</dbReference>
<dbReference type="Gene3D" id="1.10.8.60">
    <property type="match status" value="1"/>
</dbReference>
<dbReference type="InterPro" id="IPR003593">
    <property type="entry name" value="AAA+_ATPase"/>
</dbReference>
<keyword evidence="2" id="KW-0547">Nucleotide-binding</keyword>
<keyword evidence="4" id="KW-0103">Bromodomain</keyword>
<feature type="compositionally biased region" description="Acidic residues" evidence="5">
    <location>
        <begin position="410"/>
        <end position="425"/>
    </location>
</feature>
<feature type="compositionally biased region" description="Basic and acidic residues" evidence="5">
    <location>
        <begin position="365"/>
        <end position="378"/>
    </location>
</feature>
<comment type="similarity">
    <text evidence="1">Belongs to the AAA ATPase family.</text>
</comment>
<dbReference type="Proteomes" id="UP001357485">
    <property type="component" value="Unassembled WGS sequence"/>
</dbReference>
<name>A0ABR0M0D9_9PEZI</name>
<dbReference type="EMBL" id="JAVRRA010008210">
    <property type="protein sequence ID" value="KAK5257578.1"/>
    <property type="molecule type" value="Genomic_DNA"/>
</dbReference>
<dbReference type="SMART" id="SM00382">
    <property type="entry name" value="AAA"/>
    <property type="match status" value="2"/>
</dbReference>
<feature type="region of interest" description="Disordered" evidence="5">
    <location>
        <begin position="145"/>
        <end position="489"/>
    </location>
</feature>
<feature type="compositionally biased region" description="Acidic residues" evidence="5">
    <location>
        <begin position="105"/>
        <end position="115"/>
    </location>
</feature>
<keyword evidence="8" id="KW-1185">Reference proteome</keyword>
<evidence type="ECO:0000259" key="6">
    <source>
        <dbReference type="SMART" id="SM00382"/>
    </source>
</evidence>
<evidence type="ECO:0000256" key="5">
    <source>
        <dbReference type="SAM" id="MobiDB-lite"/>
    </source>
</evidence>
<feature type="region of interest" description="Disordered" evidence="5">
    <location>
        <begin position="1"/>
        <end position="132"/>
    </location>
</feature>
<feature type="domain" description="AAA+ ATPase" evidence="6">
    <location>
        <begin position="940"/>
        <end position="1054"/>
    </location>
</feature>
<dbReference type="Gene3D" id="3.40.50.300">
    <property type="entry name" value="P-loop containing nucleotide triphosphate hydrolases"/>
    <property type="match status" value="2"/>
</dbReference>
<dbReference type="SUPFAM" id="SSF52540">
    <property type="entry name" value="P-loop containing nucleoside triphosphate hydrolases"/>
    <property type="match status" value="2"/>
</dbReference>
<reference evidence="7 8" key="1">
    <citation type="submission" date="2023-08" db="EMBL/GenBank/DDBJ databases">
        <title>Black Yeasts Isolated from many extreme environments.</title>
        <authorList>
            <person name="Coleine C."/>
            <person name="Stajich J.E."/>
            <person name="Selbmann L."/>
        </authorList>
    </citation>
    <scope>NUCLEOTIDE SEQUENCE [LARGE SCALE GENOMIC DNA]</scope>
    <source>
        <strain evidence="7 8">CCFEE 536</strain>
    </source>
</reference>
<feature type="compositionally biased region" description="Basic residues" evidence="5">
    <location>
        <begin position="385"/>
        <end position="398"/>
    </location>
</feature>
<feature type="compositionally biased region" description="Polar residues" evidence="5">
    <location>
        <begin position="1370"/>
        <end position="1391"/>
    </location>
</feature>
<keyword evidence="3" id="KW-0067">ATP-binding</keyword>
<evidence type="ECO:0000256" key="1">
    <source>
        <dbReference type="ARBA" id="ARBA00006914"/>
    </source>
</evidence>
<dbReference type="InterPro" id="IPR003959">
    <property type="entry name" value="ATPase_AAA_core"/>
</dbReference>
<dbReference type="InterPro" id="IPR003960">
    <property type="entry name" value="ATPase_AAA_CS"/>
</dbReference>
<feature type="region of interest" description="Disordered" evidence="5">
    <location>
        <begin position="1357"/>
        <end position="1402"/>
    </location>
</feature>
<feature type="compositionally biased region" description="Polar residues" evidence="5">
    <location>
        <begin position="1478"/>
        <end position="1491"/>
    </location>
</feature>
<feature type="compositionally biased region" description="Basic residues" evidence="5">
    <location>
        <begin position="327"/>
        <end position="337"/>
    </location>
</feature>
<feature type="compositionally biased region" description="Basic and acidic residues" evidence="5">
    <location>
        <begin position="287"/>
        <end position="303"/>
    </location>
</feature>
<dbReference type="PROSITE" id="PS00674">
    <property type="entry name" value="AAA"/>
    <property type="match status" value="1"/>
</dbReference>
<dbReference type="PANTHER" id="PTHR23069">
    <property type="entry name" value="AAA DOMAIN-CONTAINING"/>
    <property type="match status" value="1"/>
</dbReference>
<accession>A0ABR0M0D9</accession>
<protein>
    <submittedName>
        <fullName evidence="7">TAT-binding protein-like protein 7, AAA ATPase</fullName>
    </submittedName>
</protein>
<feature type="compositionally biased region" description="Polar residues" evidence="5">
    <location>
        <begin position="268"/>
        <end position="279"/>
    </location>
</feature>
<feature type="compositionally biased region" description="Acidic residues" evidence="5">
    <location>
        <begin position="56"/>
        <end position="68"/>
    </location>
</feature>
<feature type="compositionally biased region" description="Polar residues" evidence="5">
    <location>
        <begin position="399"/>
        <end position="408"/>
    </location>
</feature>
<feature type="compositionally biased region" description="Polar residues" evidence="5">
    <location>
        <begin position="1458"/>
        <end position="1470"/>
    </location>
</feature>
<proteinExistence type="inferred from homology"/>
<dbReference type="Pfam" id="PF17862">
    <property type="entry name" value="AAA_lid_3"/>
    <property type="match status" value="1"/>
</dbReference>
<evidence type="ECO:0000256" key="4">
    <source>
        <dbReference type="ARBA" id="ARBA00023117"/>
    </source>
</evidence>
<evidence type="ECO:0000256" key="3">
    <source>
        <dbReference type="ARBA" id="ARBA00022840"/>
    </source>
</evidence>
<evidence type="ECO:0000256" key="2">
    <source>
        <dbReference type="ARBA" id="ARBA00022741"/>
    </source>
</evidence>
<dbReference type="Pfam" id="PF00004">
    <property type="entry name" value="AAA"/>
    <property type="match status" value="2"/>
</dbReference>
<feature type="compositionally biased region" description="Acidic residues" evidence="5">
    <location>
        <begin position="527"/>
        <end position="536"/>
    </location>
</feature>
<feature type="compositionally biased region" description="Acidic residues" evidence="5">
    <location>
        <begin position="342"/>
        <end position="357"/>
    </location>
</feature>
<feature type="compositionally biased region" description="Low complexity" evidence="5">
    <location>
        <begin position="235"/>
        <end position="244"/>
    </location>
</feature>
<dbReference type="CDD" id="cd05491">
    <property type="entry name" value="Bromo_TBP7_like"/>
    <property type="match status" value="1"/>
</dbReference>
<comment type="caution">
    <text evidence="7">The sequence shown here is derived from an EMBL/GenBank/DDBJ whole genome shotgun (WGS) entry which is preliminary data.</text>
</comment>
<evidence type="ECO:0000313" key="7">
    <source>
        <dbReference type="EMBL" id="KAK5257578.1"/>
    </source>
</evidence>
<dbReference type="PANTHER" id="PTHR23069:SF0">
    <property type="entry name" value="TAT-BINDING HOMOLOG 7"/>
    <property type="match status" value="1"/>
</dbReference>